<keyword evidence="2" id="KW-0732">Signal</keyword>
<dbReference type="PATRIC" id="fig|1300348.6.peg.1355"/>
<dbReference type="Gene3D" id="2.60.40.10">
    <property type="entry name" value="Immunoglobulins"/>
    <property type="match status" value="1"/>
</dbReference>
<evidence type="ECO:0000256" key="1">
    <source>
        <dbReference type="ARBA" id="ARBA00010116"/>
    </source>
</evidence>
<dbReference type="InterPro" id="IPR003344">
    <property type="entry name" value="Big_1_dom"/>
</dbReference>
<name>A0A0M9CG89_9FLAO</name>
<dbReference type="AlphaFoldDB" id="A0A0M9CG89"/>
<protein>
    <recommendedName>
        <fullName evidence="3">Big-1 domain-containing protein</fullName>
    </recommendedName>
</protein>
<evidence type="ECO:0000259" key="3">
    <source>
        <dbReference type="Pfam" id="PF02369"/>
    </source>
</evidence>
<evidence type="ECO:0000256" key="2">
    <source>
        <dbReference type="SAM" id="SignalP"/>
    </source>
</evidence>
<accession>A0A0M9CG89</accession>
<reference evidence="5 7" key="2">
    <citation type="submission" date="2016-10" db="EMBL/GenBank/DDBJ databases">
        <authorList>
            <person name="Varghese N."/>
            <person name="Submissions S."/>
        </authorList>
    </citation>
    <scope>NUCLEOTIDE SEQUENCE [LARGE SCALE GENOMIC DNA]</scope>
    <source>
        <strain evidence="5 7">DSW-5</strain>
    </source>
</reference>
<feature type="signal peptide" evidence="2">
    <location>
        <begin position="1"/>
        <end position="22"/>
    </location>
</feature>
<proteinExistence type="inferred from homology"/>
<evidence type="ECO:0000313" key="4">
    <source>
        <dbReference type="EMBL" id="KOY51796.1"/>
    </source>
</evidence>
<evidence type="ECO:0000313" key="5">
    <source>
        <dbReference type="EMBL" id="SEE02814.1"/>
    </source>
</evidence>
<feature type="domain" description="Big-1" evidence="3">
    <location>
        <begin position="563"/>
        <end position="641"/>
    </location>
</feature>
<dbReference type="STRING" id="1300348.I602_1356"/>
<dbReference type="OrthoDB" id="1410632at2"/>
<evidence type="ECO:0000313" key="6">
    <source>
        <dbReference type="Proteomes" id="UP000037716"/>
    </source>
</evidence>
<dbReference type="Proteomes" id="UP000037716">
    <property type="component" value="Unassembled WGS sequence"/>
</dbReference>
<reference evidence="4 6" key="1">
    <citation type="submission" date="2015-07" db="EMBL/GenBank/DDBJ databases">
        <title>Genome of Polaribacter dokdonenesis DSW-5, isolated from seawater off Dokdo in Korea.</title>
        <authorList>
            <person name="Yoon K."/>
            <person name="Song J.Y."/>
            <person name="Kim J.F."/>
        </authorList>
    </citation>
    <scope>NUCLEOTIDE SEQUENCE [LARGE SCALE GENOMIC DNA]</scope>
    <source>
        <strain evidence="4 6">DSW-5</strain>
    </source>
</reference>
<gene>
    <name evidence="4" type="ORF">I602_1356</name>
    <name evidence="5" type="ORF">SAMN05444353_0414</name>
</gene>
<dbReference type="Gene3D" id="2.60.40.1120">
    <property type="entry name" value="Carboxypeptidase-like, regulatory domain"/>
    <property type="match status" value="1"/>
</dbReference>
<sequence>MKISCKYLALFFLIFLNGCGSSSDDEILDPIDEVIAKITSNKLNLNDTEIATIIVSDFTLDQELYNATFGNFDIVLKKKANNKLNFLVPPNMESGSYQLEVDFSSNSLEFNVTKTILQDTPENTIVSFAGSFETDIENTIALFSQGNIPPQLLSAKDDIQKAISELNSLGDEDKIIAAKFIKNNSLEINELESLLSQQDILYSPKSQSKLCNTPQCYFAYGAKVFIAVTLLEAGGTIAVIGAIIVGVDAIVSLIRGKQSILVSKAKKVAEEALNITLFWRDKLLDVVFDKANNSIFNKSKNQNDNEIENKTEVTFKIKPSKRTLDAEDANSSEDFVNDFVAAYLSLKNFWNENFANSLGAFPDFNDNEEQTFADELSQFSIAIATNSDNVEVSDISGNVEEFSATFTNKTDLKQDFSLDVIFAETNVEAKTSIDLIIGFDESSLEKISGDNQNAIQDETLEEPIIVKVTDEDGSGLVDVEVFFTIIEGEGTLSASSIKTNSEGFAEVDWTLGNNTNNQKLEAAVKNSVGDDIEGSPLIFTATAKELELSLEKVSGDNQNGDENEVLENPLVVRLVNNDGNPISSRTVDFSITSGDGSLSSSSATTNNNGLAQVNWTLGASTNTQTVEVSAKYDDGTVIENAPLVFSANINFNLLGIWIIPDIDGTEIDKFGEECNGQFNKIIRYLSSKITFNSNSGFVLETNEITEYPNSVCTSNGWNLGAESVKVETSTDPFDWNLNGTTLTLIFDNGTDPYPFTLEIIDMNNIKLISIDDPGDDDVILQRQ</sequence>
<keyword evidence="7" id="KW-1185">Reference proteome</keyword>
<feature type="chain" id="PRO_5005832998" description="Big-1 domain-containing protein" evidence="2">
    <location>
        <begin position="23"/>
        <end position="783"/>
    </location>
</feature>
<dbReference type="EMBL" id="FNUE01000001">
    <property type="protein sequence ID" value="SEE02814.1"/>
    <property type="molecule type" value="Genomic_DNA"/>
</dbReference>
<dbReference type="Pfam" id="PF02369">
    <property type="entry name" value="Big_1"/>
    <property type="match status" value="1"/>
</dbReference>
<comment type="caution">
    <text evidence="4">The sequence shown here is derived from an EMBL/GenBank/DDBJ whole genome shotgun (WGS) entry which is preliminary data.</text>
</comment>
<dbReference type="RefSeq" id="WP_053973944.1">
    <property type="nucleotide sequence ID" value="NZ_FNUE01000001.1"/>
</dbReference>
<dbReference type="InterPro" id="IPR008964">
    <property type="entry name" value="Invasin/intimin_cell_adhesion"/>
</dbReference>
<comment type="similarity">
    <text evidence="1">Belongs to the intimin/invasin family.</text>
</comment>
<evidence type="ECO:0000313" key="7">
    <source>
        <dbReference type="Proteomes" id="UP000183071"/>
    </source>
</evidence>
<dbReference type="EMBL" id="LGBR01000001">
    <property type="protein sequence ID" value="KOY51796.1"/>
    <property type="molecule type" value="Genomic_DNA"/>
</dbReference>
<organism evidence="4 6">
    <name type="scientific">Polaribacter dokdonensis DSW-5</name>
    <dbReference type="NCBI Taxonomy" id="1300348"/>
    <lineage>
        <taxon>Bacteria</taxon>
        <taxon>Pseudomonadati</taxon>
        <taxon>Bacteroidota</taxon>
        <taxon>Flavobacteriia</taxon>
        <taxon>Flavobacteriales</taxon>
        <taxon>Flavobacteriaceae</taxon>
    </lineage>
</organism>
<dbReference type="SUPFAM" id="SSF49373">
    <property type="entry name" value="Invasin/intimin cell-adhesion fragments"/>
    <property type="match status" value="2"/>
</dbReference>
<dbReference type="InterPro" id="IPR013783">
    <property type="entry name" value="Ig-like_fold"/>
</dbReference>
<dbReference type="Proteomes" id="UP000183071">
    <property type="component" value="Unassembled WGS sequence"/>
</dbReference>